<comment type="caution">
    <text evidence="2">The sequence shown here is derived from an EMBL/GenBank/DDBJ whole genome shotgun (WGS) entry which is preliminary data.</text>
</comment>
<feature type="region of interest" description="Disordered" evidence="1">
    <location>
        <begin position="80"/>
        <end position="120"/>
    </location>
</feature>
<evidence type="ECO:0000256" key="1">
    <source>
        <dbReference type="SAM" id="MobiDB-lite"/>
    </source>
</evidence>
<proteinExistence type="predicted"/>
<organism evidence="2">
    <name type="scientific">bioreactor metagenome</name>
    <dbReference type="NCBI Taxonomy" id="1076179"/>
    <lineage>
        <taxon>unclassified sequences</taxon>
        <taxon>metagenomes</taxon>
        <taxon>ecological metagenomes</taxon>
    </lineage>
</organism>
<evidence type="ECO:0000313" key="2">
    <source>
        <dbReference type="EMBL" id="MPN52813.1"/>
    </source>
</evidence>
<dbReference type="EMBL" id="VSSQ01119280">
    <property type="protein sequence ID" value="MPN52813.1"/>
    <property type="molecule type" value="Genomic_DNA"/>
</dbReference>
<accession>A0A645J036</accession>
<sequence>MDTGGVDDDLGLYLEFFPGLGIPGERADDAAARLEEADNRQVVEAGGTVVDGGAHQRDGQAGIVKLSVPVADAAAQPIRVQAGQGGKQRGPVQPGGSRQAVSAGQPVVEFESGPVEQAVD</sequence>
<reference evidence="2" key="1">
    <citation type="submission" date="2019-08" db="EMBL/GenBank/DDBJ databases">
        <authorList>
            <person name="Kucharzyk K."/>
            <person name="Murdoch R.W."/>
            <person name="Higgins S."/>
            <person name="Loffler F."/>
        </authorList>
    </citation>
    <scope>NUCLEOTIDE SEQUENCE</scope>
</reference>
<name>A0A645J036_9ZZZZ</name>
<protein>
    <submittedName>
        <fullName evidence="2">Uncharacterized protein</fullName>
    </submittedName>
</protein>
<dbReference type="AlphaFoldDB" id="A0A645J036"/>
<gene>
    <name evidence="2" type="ORF">SDC9_200476</name>
</gene>